<evidence type="ECO:0000313" key="2">
    <source>
        <dbReference type="Proteomes" id="UP000757103"/>
    </source>
</evidence>
<sequence length="297" mass="33370">MDKRQIIGIILACAIFLPALGVMPYRTVLRKADDHFVNAEWRDALALYDTLLERRPGRVKTYVDAVVASAMLGDSTAIMRYVVRSEMQGLSLDSLFSGIDVLSRSIGQTGAYEQVLLLVKSEQPWFTRVANNYLLGYYEFRRDAEHTLAIADELLAVMPRQVSSLKSKANALLLAGQNDSAAVVQQSILQIDSLDFDANLFLGSYYAVKGEERLDSIDERYLETLGQSTRPALLYREEKREVLDTDIARARHYFTVATGIRNNRYLADQLARLESLTDELPQSGGTAIPLLNRLKQE</sequence>
<evidence type="ECO:0000313" key="1">
    <source>
        <dbReference type="EMBL" id="HJG87997.1"/>
    </source>
</evidence>
<comment type="caution">
    <text evidence="1">The sequence shown here is derived from an EMBL/GenBank/DDBJ whole genome shotgun (WGS) entry which is preliminary data.</text>
</comment>
<dbReference type="Gene3D" id="1.25.40.10">
    <property type="entry name" value="Tetratricopeptide repeat domain"/>
    <property type="match status" value="1"/>
</dbReference>
<dbReference type="AlphaFoldDB" id="A0A921SU68"/>
<dbReference type="RefSeq" id="WP_273305110.1">
    <property type="nucleotide sequence ID" value="NZ_DYUD01000006.1"/>
</dbReference>
<protein>
    <submittedName>
        <fullName evidence="1">Uncharacterized protein</fullName>
    </submittedName>
</protein>
<dbReference type="InterPro" id="IPR011990">
    <property type="entry name" value="TPR-like_helical_dom_sf"/>
</dbReference>
<reference evidence="1" key="1">
    <citation type="journal article" date="2021" name="PeerJ">
        <title>Extensive microbial diversity within the chicken gut microbiome revealed by metagenomics and culture.</title>
        <authorList>
            <person name="Gilroy R."/>
            <person name="Ravi A."/>
            <person name="Getino M."/>
            <person name="Pursley I."/>
            <person name="Horton D.L."/>
            <person name="Alikhan N.F."/>
            <person name="Baker D."/>
            <person name="Gharbi K."/>
            <person name="Hall N."/>
            <person name="Watson M."/>
            <person name="Adriaenssens E.M."/>
            <person name="Foster-Nyarko E."/>
            <person name="Jarju S."/>
            <person name="Secka A."/>
            <person name="Antonio M."/>
            <person name="Oren A."/>
            <person name="Chaudhuri R.R."/>
            <person name="La Ragione R."/>
            <person name="Hildebrand F."/>
            <person name="Pallen M.J."/>
        </authorList>
    </citation>
    <scope>NUCLEOTIDE SEQUENCE</scope>
    <source>
        <strain evidence="1">CHK121-7720</strain>
    </source>
</reference>
<reference evidence="1" key="2">
    <citation type="submission" date="2021-09" db="EMBL/GenBank/DDBJ databases">
        <authorList>
            <person name="Gilroy R."/>
        </authorList>
    </citation>
    <scope>NUCLEOTIDE SEQUENCE</scope>
    <source>
        <strain evidence="1">CHK121-7720</strain>
    </source>
</reference>
<dbReference type="SUPFAM" id="SSF48452">
    <property type="entry name" value="TPR-like"/>
    <property type="match status" value="1"/>
</dbReference>
<dbReference type="Proteomes" id="UP000757103">
    <property type="component" value="Unassembled WGS sequence"/>
</dbReference>
<dbReference type="EMBL" id="DYUD01000006">
    <property type="protein sequence ID" value="HJG87997.1"/>
    <property type="molecule type" value="Genomic_DNA"/>
</dbReference>
<gene>
    <name evidence="1" type="ORF">K8U91_00780</name>
</gene>
<organism evidence="1 2">
    <name type="scientific">Barnesiella viscericola</name>
    <dbReference type="NCBI Taxonomy" id="397865"/>
    <lineage>
        <taxon>Bacteria</taxon>
        <taxon>Pseudomonadati</taxon>
        <taxon>Bacteroidota</taxon>
        <taxon>Bacteroidia</taxon>
        <taxon>Bacteroidales</taxon>
        <taxon>Barnesiellaceae</taxon>
        <taxon>Barnesiella</taxon>
    </lineage>
</organism>
<proteinExistence type="predicted"/>
<accession>A0A921SU68</accession>
<name>A0A921SU68_9BACT</name>